<proteinExistence type="predicted"/>
<dbReference type="Pfam" id="PF04014">
    <property type="entry name" value="MazE_antitoxin"/>
    <property type="match status" value="1"/>
</dbReference>
<keyword evidence="3" id="KW-1185">Reference proteome</keyword>
<evidence type="ECO:0000313" key="3">
    <source>
        <dbReference type="Proteomes" id="UP001490816"/>
    </source>
</evidence>
<feature type="domain" description="SpoVT-AbrB" evidence="1">
    <location>
        <begin position="6"/>
        <end position="52"/>
    </location>
</feature>
<comment type="caution">
    <text evidence="2">The sequence shown here is derived from an EMBL/GenBank/DDBJ whole genome shotgun (WGS) entry which is preliminary data.</text>
</comment>
<dbReference type="NCBIfam" id="TIGR01439">
    <property type="entry name" value="lp_hng_hel_AbrB"/>
    <property type="match status" value="1"/>
</dbReference>
<accession>A0ABV1FB20</accession>
<dbReference type="InterPro" id="IPR007159">
    <property type="entry name" value="SpoVT-AbrB_dom"/>
</dbReference>
<dbReference type="Gene3D" id="2.10.260.10">
    <property type="match status" value="1"/>
</dbReference>
<dbReference type="SUPFAM" id="SSF89447">
    <property type="entry name" value="AbrB/MazE/MraZ-like"/>
    <property type="match status" value="1"/>
</dbReference>
<name>A0ABV1FB20_9FIRM</name>
<evidence type="ECO:0000259" key="1">
    <source>
        <dbReference type="SMART" id="SM00966"/>
    </source>
</evidence>
<reference evidence="2 3" key="1">
    <citation type="submission" date="2024-03" db="EMBL/GenBank/DDBJ databases">
        <title>Human intestinal bacterial collection.</title>
        <authorList>
            <person name="Pauvert C."/>
            <person name="Hitch T.C.A."/>
            <person name="Clavel T."/>
        </authorList>
    </citation>
    <scope>NUCLEOTIDE SEQUENCE [LARGE SCALE GENOMIC DNA]</scope>
    <source>
        <strain evidence="2 3">CLA-JM-H38</strain>
    </source>
</reference>
<dbReference type="InterPro" id="IPR037914">
    <property type="entry name" value="SpoVT-AbrB_sf"/>
</dbReference>
<dbReference type="RefSeq" id="WP_242956431.1">
    <property type="nucleotide sequence ID" value="NZ_JBBMEZ010000030.1"/>
</dbReference>
<dbReference type="Proteomes" id="UP001490816">
    <property type="component" value="Unassembled WGS sequence"/>
</dbReference>
<evidence type="ECO:0000313" key="2">
    <source>
        <dbReference type="EMBL" id="MEQ2470577.1"/>
    </source>
</evidence>
<dbReference type="GO" id="GO:0003677">
    <property type="term" value="F:DNA binding"/>
    <property type="evidence" value="ECO:0007669"/>
    <property type="project" value="UniProtKB-KW"/>
</dbReference>
<dbReference type="EMBL" id="JBBMEZ010000030">
    <property type="protein sequence ID" value="MEQ2470577.1"/>
    <property type="molecule type" value="Genomic_DNA"/>
</dbReference>
<sequence length="96" mass="11469">MLKIYRVLGKKGRITIPYEIRQRIGFRYNDVLSFIQQDDGSVLVRREKICDNCKYLEEDFEENITLEDFLDSLSEEEQKDALLHLSLLWAEKKRIS</sequence>
<dbReference type="SMART" id="SM00966">
    <property type="entry name" value="SpoVT_AbrB"/>
    <property type="match status" value="1"/>
</dbReference>
<keyword evidence="2" id="KW-0238">DNA-binding</keyword>
<organism evidence="2 3">
    <name type="scientific">Ruminococcoides intestinale</name>
    <dbReference type="NCBI Taxonomy" id="3133162"/>
    <lineage>
        <taxon>Bacteria</taxon>
        <taxon>Bacillati</taxon>
        <taxon>Bacillota</taxon>
        <taxon>Clostridia</taxon>
        <taxon>Eubacteriales</taxon>
        <taxon>Oscillospiraceae</taxon>
        <taxon>Ruminococcoides</taxon>
    </lineage>
</organism>
<gene>
    <name evidence="2" type="ORF">WMO39_09600</name>
</gene>
<protein>
    <submittedName>
        <fullName evidence="2">AbrB/MazE/SpoVT family DNA-binding domain-containing protein</fullName>
    </submittedName>
</protein>